<keyword evidence="3" id="KW-0488">Methylation</keyword>
<feature type="domain" description="HAMP" evidence="13">
    <location>
        <begin position="322"/>
        <end position="376"/>
    </location>
</feature>
<evidence type="ECO:0000256" key="1">
    <source>
        <dbReference type="ARBA" id="ARBA00004651"/>
    </source>
</evidence>
<dbReference type="STRING" id="1137284.GCA_001418205_01377"/>
<evidence type="ECO:0000256" key="3">
    <source>
        <dbReference type="ARBA" id="ARBA00022481"/>
    </source>
</evidence>
<evidence type="ECO:0000256" key="5">
    <source>
        <dbReference type="ARBA" id="ARBA00022692"/>
    </source>
</evidence>
<dbReference type="Pfam" id="PF00015">
    <property type="entry name" value="MCPsignal"/>
    <property type="match status" value="1"/>
</dbReference>
<feature type="domain" description="Methyl-accepting transducer" evidence="12">
    <location>
        <begin position="381"/>
        <end position="617"/>
    </location>
</feature>
<dbReference type="Gene3D" id="3.30.450.20">
    <property type="entry name" value="PAS domain"/>
    <property type="match status" value="2"/>
</dbReference>
<keyword evidence="2" id="KW-1003">Cell membrane</keyword>
<sequence length="653" mass="71324">MKIKSKLLAALSVATVMPIAVIGGITSYLNSTQTIENFENSSSQTLSAIEKNFSGFVGNIKKTVNFLATSDLLTSQATPLTHYNETVGKAPALIAEQNGGYERDVYRMFKDLGKNYPELVYVYAGDEQGGYIEWPGTYEYAQWEPKKESWYVSGIKSIDKVVLPGAYYWEPDDAVYVNAVRAMVRDGKVDGVVAVDVSIKTLTDMAASTVIGETGNLMVIEDSGTILVDVITPDNSFKNIHDLTDSSYEKLAETNAGVLDVSFAGESYKANILTSPSLGWKFIALVPTKEIYASTIYLIETTVLVCLGLLAIFIAISFVMARRLIKPIEMVSNSLQVIAEGEGDLTAKIKIDNKDETGILANWFNLFLESTRSLIQDIKQKNSEITSVAEQTAEKAHQVAASTTEQQHSIDQIVSAGHQMVQASSEAAQNCAESAQFSERALDTTQSGKKLIKESSDGVNRLGERLHQSNKVIIELENETSNINQILSTIQDIAEQTNLLALNAAIEAARAGEQGRGFAVVADEVRGLAQRTQESTEQINKILGLLMDRTKNASKSMVECLGESERAIELSGQALDSFQNIEEMVKQMNDMTLRTAASAEEQRAVTEDINSNISLISASSQLISQISDEVASLCERQDDLSKQVQGTVSRFRT</sequence>
<keyword evidence="15" id="KW-1185">Reference proteome</keyword>
<dbReference type="GO" id="GO:0006935">
    <property type="term" value="P:chemotaxis"/>
    <property type="evidence" value="ECO:0007669"/>
    <property type="project" value="UniProtKB-KW"/>
</dbReference>
<dbReference type="CDD" id="cd06225">
    <property type="entry name" value="HAMP"/>
    <property type="match status" value="1"/>
</dbReference>
<evidence type="ECO:0000256" key="8">
    <source>
        <dbReference type="ARBA" id="ARBA00023224"/>
    </source>
</evidence>
<evidence type="ECO:0000259" key="13">
    <source>
        <dbReference type="PROSITE" id="PS50885"/>
    </source>
</evidence>
<dbReference type="AlphaFoldDB" id="A0A0K6IKB7"/>
<evidence type="ECO:0000313" key="15">
    <source>
        <dbReference type="Proteomes" id="UP000182769"/>
    </source>
</evidence>
<dbReference type="Pfam" id="PF02743">
    <property type="entry name" value="dCache_1"/>
    <property type="match status" value="1"/>
</dbReference>
<reference evidence="15" key="1">
    <citation type="submission" date="2015-08" db="EMBL/GenBank/DDBJ databases">
        <authorList>
            <person name="Varghese N."/>
        </authorList>
    </citation>
    <scope>NUCLEOTIDE SEQUENCE [LARGE SCALE GENOMIC DNA]</scope>
    <source>
        <strain evidence="15">JCM 18476</strain>
    </source>
</reference>
<dbReference type="PANTHER" id="PTHR32089">
    <property type="entry name" value="METHYL-ACCEPTING CHEMOTAXIS PROTEIN MCPB"/>
    <property type="match status" value="1"/>
</dbReference>
<dbReference type="Proteomes" id="UP000182769">
    <property type="component" value="Unassembled WGS sequence"/>
</dbReference>
<dbReference type="SMART" id="SM00283">
    <property type="entry name" value="MA"/>
    <property type="match status" value="1"/>
</dbReference>
<evidence type="ECO:0000313" key="14">
    <source>
        <dbReference type="EMBL" id="CUB03526.1"/>
    </source>
</evidence>
<dbReference type="InterPro" id="IPR033479">
    <property type="entry name" value="dCache_1"/>
</dbReference>
<keyword evidence="4" id="KW-0145">Chemotaxis</keyword>
<gene>
    <name evidence="14" type="ORF">Ga0061065_103377</name>
</gene>
<evidence type="ECO:0000256" key="9">
    <source>
        <dbReference type="ARBA" id="ARBA00029447"/>
    </source>
</evidence>
<dbReference type="FunFam" id="1.10.287.950:FF:000001">
    <property type="entry name" value="Methyl-accepting chemotaxis sensory transducer"/>
    <property type="match status" value="1"/>
</dbReference>
<protein>
    <submittedName>
        <fullName evidence="14">Methyl-accepting chemotaxis sensory transducer with Cache sensor</fullName>
    </submittedName>
</protein>
<dbReference type="PROSITE" id="PS50885">
    <property type="entry name" value="HAMP"/>
    <property type="match status" value="1"/>
</dbReference>
<keyword evidence="7 11" id="KW-0472">Membrane</keyword>
<evidence type="ECO:0000259" key="12">
    <source>
        <dbReference type="PROSITE" id="PS50111"/>
    </source>
</evidence>
<evidence type="ECO:0000256" key="6">
    <source>
        <dbReference type="ARBA" id="ARBA00022989"/>
    </source>
</evidence>
<dbReference type="OrthoDB" id="9760371at2"/>
<dbReference type="GO" id="GO:0007165">
    <property type="term" value="P:signal transduction"/>
    <property type="evidence" value="ECO:0007669"/>
    <property type="project" value="UniProtKB-KW"/>
</dbReference>
<accession>A0A0K6IKB7</accession>
<dbReference type="SUPFAM" id="SSF58104">
    <property type="entry name" value="Methyl-accepting chemotaxis protein (MCP) signaling domain"/>
    <property type="match status" value="1"/>
</dbReference>
<dbReference type="SMART" id="SM00304">
    <property type="entry name" value="HAMP"/>
    <property type="match status" value="1"/>
</dbReference>
<comment type="subcellular location">
    <subcellularLocation>
        <location evidence="1">Cell membrane</location>
        <topology evidence="1">Multi-pass membrane protein</topology>
    </subcellularLocation>
</comment>
<dbReference type="EMBL" id="CYHG01000003">
    <property type="protein sequence ID" value="CUB03526.1"/>
    <property type="molecule type" value="Genomic_DNA"/>
</dbReference>
<dbReference type="GO" id="GO:0005886">
    <property type="term" value="C:plasma membrane"/>
    <property type="evidence" value="ECO:0007669"/>
    <property type="project" value="UniProtKB-SubCell"/>
</dbReference>
<evidence type="ECO:0000256" key="4">
    <source>
        <dbReference type="ARBA" id="ARBA00022500"/>
    </source>
</evidence>
<keyword evidence="6 11" id="KW-1133">Transmembrane helix</keyword>
<evidence type="ECO:0000256" key="10">
    <source>
        <dbReference type="PROSITE-ProRule" id="PRU00284"/>
    </source>
</evidence>
<evidence type="ECO:0000256" key="2">
    <source>
        <dbReference type="ARBA" id="ARBA00022475"/>
    </source>
</evidence>
<comment type="similarity">
    <text evidence="9">Belongs to the methyl-accepting chemotaxis (MCP) protein family.</text>
</comment>
<dbReference type="Pfam" id="PF00672">
    <property type="entry name" value="HAMP"/>
    <property type="match status" value="1"/>
</dbReference>
<dbReference type="PANTHER" id="PTHR32089:SF39">
    <property type="entry name" value="METHYL-ACCEPTING CHEMOTAXIS PROTEIN HLYB"/>
    <property type="match status" value="1"/>
</dbReference>
<dbReference type="Gene3D" id="1.10.287.950">
    <property type="entry name" value="Methyl-accepting chemotaxis protein"/>
    <property type="match status" value="1"/>
</dbReference>
<dbReference type="PROSITE" id="PS50111">
    <property type="entry name" value="CHEMOTAXIS_TRANSDUC_2"/>
    <property type="match status" value="1"/>
</dbReference>
<organism evidence="14 15">
    <name type="scientific">Marinomonas fungiae</name>
    <dbReference type="NCBI Taxonomy" id="1137284"/>
    <lineage>
        <taxon>Bacteria</taxon>
        <taxon>Pseudomonadati</taxon>
        <taxon>Pseudomonadota</taxon>
        <taxon>Gammaproteobacteria</taxon>
        <taxon>Oceanospirillales</taxon>
        <taxon>Oceanospirillaceae</taxon>
        <taxon>Marinomonas</taxon>
    </lineage>
</organism>
<dbReference type="RefSeq" id="WP_055462478.1">
    <property type="nucleotide sequence ID" value="NZ_CYHG01000003.1"/>
</dbReference>
<dbReference type="InterPro" id="IPR004089">
    <property type="entry name" value="MCPsignal_dom"/>
</dbReference>
<evidence type="ECO:0000256" key="7">
    <source>
        <dbReference type="ARBA" id="ARBA00023136"/>
    </source>
</evidence>
<name>A0A0K6IKB7_9GAMM</name>
<feature type="transmembrane region" description="Helical" evidence="11">
    <location>
        <begin position="296"/>
        <end position="320"/>
    </location>
</feature>
<dbReference type="CDD" id="cd11386">
    <property type="entry name" value="MCP_signal"/>
    <property type="match status" value="1"/>
</dbReference>
<dbReference type="InterPro" id="IPR003660">
    <property type="entry name" value="HAMP_dom"/>
</dbReference>
<keyword evidence="8 10" id="KW-0807">Transducer</keyword>
<evidence type="ECO:0000256" key="11">
    <source>
        <dbReference type="SAM" id="Phobius"/>
    </source>
</evidence>
<proteinExistence type="inferred from homology"/>
<keyword evidence="5 11" id="KW-0812">Transmembrane</keyword>